<dbReference type="InterPro" id="IPR039848">
    <property type="entry name" value="Ribosomal_mS35_mt"/>
</dbReference>
<dbReference type="PANTHER" id="PTHR13490:SF0">
    <property type="entry name" value="SMALL RIBOSOMAL SUBUNIT PROTEIN MS35"/>
    <property type="match status" value="1"/>
</dbReference>
<evidence type="ECO:0000259" key="2">
    <source>
        <dbReference type="Pfam" id="PF10213"/>
    </source>
</evidence>
<dbReference type="GO" id="GO:0032543">
    <property type="term" value="P:mitochondrial translation"/>
    <property type="evidence" value="ECO:0007669"/>
    <property type="project" value="InterPro"/>
</dbReference>
<name>A0A9P4IBY2_9PEZI</name>
<evidence type="ECO:0000313" key="4">
    <source>
        <dbReference type="Proteomes" id="UP000799772"/>
    </source>
</evidence>
<dbReference type="Pfam" id="PF10213">
    <property type="entry name" value="MRP-S28"/>
    <property type="match status" value="1"/>
</dbReference>
<evidence type="ECO:0000256" key="1">
    <source>
        <dbReference type="SAM" id="MobiDB-lite"/>
    </source>
</evidence>
<sequence length="223" mass="25787">VSSLGHDELEQQREYREYARFAAWELPLLSKLAKPFTPPTKAQPLRFRYTSYLGESHPAASKVILEFSPADLPELTDIQRNKLIKLLGARFNPSTGVAKISCESFVTQAQNKRYLADKVEELLEEARDPKDTFEDVPFDFRHHKPKVRHEFPKEWIMTEERRAQLIEKVSQTRILEQERAMRGSMIDGAEIVNRALAAPVPEPTREREPVMVGRTSAKPMRFR</sequence>
<dbReference type="InterPro" id="IPR019349">
    <property type="entry name" value="Ribosomal_mS35_mit"/>
</dbReference>
<feature type="domain" description="Small ribosomal subunit protein mS35 mitochondrial conserved" evidence="2">
    <location>
        <begin position="35"/>
        <end position="155"/>
    </location>
</feature>
<feature type="region of interest" description="Disordered" evidence="1">
    <location>
        <begin position="202"/>
        <end position="223"/>
    </location>
</feature>
<organism evidence="3 4">
    <name type="scientific">Rhizodiscina lignyota</name>
    <dbReference type="NCBI Taxonomy" id="1504668"/>
    <lineage>
        <taxon>Eukaryota</taxon>
        <taxon>Fungi</taxon>
        <taxon>Dikarya</taxon>
        <taxon>Ascomycota</taxon>
        <taxon>Pezizomycotina</taxon>
        <taxon>Dothideomycetes</taxon>
        <taxon>Pleosporomycetidae</taxon>
        <taxon>Aulographales</taxon>
        <taxon>Rhizodiscinaceae</taxon>
        <taxon>Rhizodiscina</taxon>
    </lineage>
</organism>
<dbReference type="PANTHER" id="PTHR13490">
    <property type="entry name" value="MITOCHONDRIAL 28S RIBOSOMAL PROTEIN S28"/>
    <property type="match status" value="1"/>
</dbReference>
<protein>
    <recommendedName>
        <fullName evidence="2">Small ribosomal subunit protein mS35 mitochondrial conserved domain-containing protein</fullName>
    </recommendedName>
</protein>
<dbReference type="EMBL" id="ML978129">
    <property type="protein sequence ID" value="KAF2096563.1"/>
    <property type="molecule type" value="Genomic_DNA"/>
</dbReference>
<accession>A0A9P4IBY2</accession>
<evidence type="ECO:0000313" key="3">
    <source>
        <dbReference type="EMBL" id="KAF2096563.1"/>
    </source>
</evidence>
<dbReference type="Proteomes" id="UP000799772">
    <property type="component" value="Unassembled WGS sequence"/>
</dbReference>
<reference evidence="3" key="1">
    <citation type="journal article" date="2020" name="Stud. Mycol.">
        <title>101 Dothideomycetes genomes: a test case for predicting lifestyles and emergence of pathogens.</title>
        <authorList>
            <person name="Haridas S."/>
            <person name="Albert R."/>
            <person name="Binder M."/>
            <person name="Bloem J."/>
            <person name="Labutti K."/>
            <person name="Salamov A."/>
            <person name="Andreopoulos B."/>
            <person name="Baker S."/>
            <person name="Barry K."/>
            <person name="Bills G."/>
            <person name="Bluhm B."/>
            <person name="Cannon C."/>
            <person name="Castanera R."/>
            <person name="Culley D."/>
            <person name="Daum C."/>
            <person name="Ezra D."/>
            <person name="Gonzalez J."/>
            <person name="Henrissat B."/>
            <person name="Kuo A."/>
            <person name="Liang C."/>
            <person name="Lipzen A."/>
            <person name="Lutzoni F."/>
            <person name="Magnuson J."/>
            <person name="Mondo S."/>
            <person name="Nolan M."/>
            <person name="Ohm R."/>
            <person name="Pangilinan J."/>
            <person name="Park H.-J."/>
            <person name="Ramirez L."/>
            <person name="Alfaro M."/>
            <person name="Sun H."/>
            <person name="Tritt A."/>
            <person name="Yoshinaga Y."/>
            <person name="Zwiers L.-H."/>
            <person name="Turgeon B."/>
            <person name="Goodwin S."/>
            <person name="Spatafora J."/>
            <person name="Crous P."/>
            <person name="Grigoriev I."/>
        </authorList>
    </citation>
    <scope>NUCLEOTIDE SEQUENCE</scope>
    <source>
        <strain evidence="3">CBS 133067</strain>
    </source>
</reference>
<keyword evidence="4" id="KW-1185">Reference proteome</keyword>
<feature type="non-terminal residue" evidence="3">
    <location>
        <position position="1"/>
    </location>
</feature>
<dbReference type="OrthoDB" id="283424at2759"/>
<proteinExistence type="predicted"/>
<comment type="caution">
    <text evidence="3">The sequence shown here is derived from an EMBL/GenBank/DDBJ whole genome shotgun (WGS) entry which is preliminary data.</text>
</comment>
<dbReference type="AlphaFoldDB" id="A0A9P4IBY2"/>
<gene>
    <name evidence="3" type="ORF">NA57DRAFT_41951</name>
</gene>
<dbReference type="GO" id="GO:0005763">
    <property type="term" value="C:mitochondrial small ribosomal subunit"/>
    <property type="evidence" value="ECO:0007669"/>
    <property type="project" value="TreeGrafter"/>
</dbReference>
<dbReference type="GO" id="GO:0003735">
    <property type="term" value="F:structural constituent of ribosome"/>
    <property type="evidence" value="ECO:0007669"/>
    <property type="project" value="InterPro"/>
</dbReference>